<accession>A0A2Z5R0T9</accession>
<dbReference type="EMBL" id="AP017895">
    <property type="protein sequence ID" value="BAV88160.1"/>
    <property type="molecule type" value="Genomic_DNA"/>
</dbReference>
<dbReference type="InterPro" id="IPR022742">
    <property type="entry name" value="Hydrolase_4"/>
</dbReference>
<dbReference type="PRINTS" id="PR00412">
    <property type="entry name" value="EPOXHYDRLASE"/>
</dbReference>
<dbReference type="Gene3D" id="3.40.50.1820">
    <property type="entry name" value="alpha/beta hydrolase"/>
    <property type="match status" value="1"/>
</dbReference>
<proteinExistence type="predicted"/>
<dbReference type="InterPro" id="IPR050266">
    <property type="entry name" value="AB_hydrolase_sf"/>
</dbReference>
<dbReference type="Proteomes" id="UP000250241">
    <property type="component" value="Chromosome"/>
</dbReference>
<evidence type="ECO:0000313" key="3">
    <source>
        <dbReference type="Proteomes" id="UP000250241"/>
    </source>
</evidence>
<organism evidence="2 3">
    <name type="scientific">Rothia aeria</name>
    <dbReference type="NCBI Taxonomy" id="172042"/>
    <lineage>
        <taxon>Bacteria</taxon>
        <taxon>Bacillati</taxon>
        <taxon>Actinomycetota</taxon>
        <taxon>Actinomycetes</taxon>
        <taxon>Micrococcales</taxon>
        <taxon>Micrococcaceae</taxon>
        <taxon>Rothia</taxon>
    </lineage>
</organism>
<dbReference type="SUPFAM" id="SSF53474">
    <property type="entry name" value="alpha/beta-Hydrolases"/>
    <property type="match status" value="1"/>
</dbReference>
<dbReference type="PRINTS" id="PR00111">
    <property type="entry name" value="ABHYDROLASE"/>
</dbReference>
<keyword evidence="2" id="KW-0378">Hydrolase</keyword>
<reference evidence="2 3" key="1">
    <citation type="submission" date="2016-10" db="EMBL/GenBank/DDBJ databases">
        <title>Genome sequence of Rothia aeria strain JCM11412.</title>
        <authorList>
            <person name="Nambu T."/>
        </authorList>
    </citation>
    <scope>NUCLEOTIDE SEQUENCE [LARGE SCALE GENOMIC DNA]</scope>
    <source>
        <strain evidence="2 3">JCM 11412</strain>
    </source>
</reference>
<dbReference type="KEGG" id="raj:RA11412_1861"/>
<dbReference type="GO" id="GO:0016020">
    <property type="term" value="C:membrane"/>
    <property type="evidence" value="ECO:0007669"/>
    <property type="project" value="TreeGrafter"/>
</dbReference>
<feature type="domain" description="Serine aminopeptidase S33" evidence="1">
    <location>
        <begin position="95"/>
        <end position="345"/>
    </location>
</feature>
<dbReference type="Pfam" id="PF12146">
    <property type="entry name" value="Hydrolase_4"/>
    <property type="match status" value="1"/>
</dbReference>
<name>A0A2Z5R0T9_9MICC</name>
<dbReference type="AlphaFoldDB" id="A0A2Z5R0T9"/>
<gene>
    <name evidence="2" type="ORF">RA11412_1861</name>
</gene>
<dbReference type="InterPro" id="IPR000639">
    <property type="entry name" value="Epox_hydrolase-like"/>
</dbReference>
<dbReference type="InterPro" id="IPR029058">
    <property type="entry name" value="AB_hydrolase_fold"/>
</dbReference>
<dbReference type="GO" id="GO:0016787">
    <property type="term" value="F:hydrolase activity"/>
    <property type="evidence" value="ECO:0007669"/>
    <property type="project" value="UniProtKB-KW"/>
</dbReference>
<sequence>MPLRLGFQKMGAGGGGVFVLFSTYTATSRRMKGIPVFFRPEGFSVTTPATVLEGVPGPLIPGTCHEAVLAGVRTRYWQYGLGMNTGVFYSKDFPKVLMVHGFRGDHHGLEIIANRLLALMPGADVISPDLPGFGRSDELSGQVSIESYVQWLHALIERVASGQKVLLVGHSFGSIVAAAYAAAHPETLDRLCLINPISEPALEGKHQAGPALASFYYWVGASLPERMGYALLRSQLITRATSEVMMRSKDPLMRRFINGQHAAYFGSFASRRGVLEAYRVSISKTAAQYAPQIRVPVQMLVAEDDDLGTVETADAMFEALEGRPQSPGQRFDLIPEVGHLIHYETPTLAARLIADFVREEF</sequence>
<evidence type="ECO:0000259" key="1">
    <source>
        <dbReference type="Pfam" id="PF12146"/>
    </source>
</evidence>
<dbReference type="PANTHER" id="PTHR43798">
    <property type="entry name" value="MONOACYLGLYCEROL LIPASE"/>
    <property type="match status" value="1"/>
</dbReference>
<dbReference type="PANTHER" id="PTHR43798:SF33">
    <property type="entry name" value="HYDROLASE, PUTATIVE (AFU_ORTHOLOGUE AFUA_2G14860)-RELATED"/>
    <property type="match status" value="1"/>
</dbReference>
<evidence type="ECO:0000313" key="2">
    <source>
        <dbReference type="EMBL" id="BAV88160.1"/>
    </source>
</evidence>
<protein>
    <submittedName>
        <fullName evidence="2">Hydrolase</fullName>
    </submittedName>
</protein>
<keyword evidence="3" id="KW-1185">Reference proteome</keyword>
<dbReference type="InterPro" id="IPR000073">
    <property type="entry name" value="AB_hydrolase_1"/>
</dbReference>